<dbReference type="InterPro" id="IPR009056">
    <property type="entry name" value="Cyt_c-like_dom"/>
</dbReference>
<dbReference type="Pfam" id="PF23500">
    <property type="entry name" value="DUF7133"/>
    <property type="match status" value="1"/>
</dbReference>
<keyword evidence="3 4" id="KW-0408">Iron</keyword>
<evidence type="ECO:0000313" key="8">
    <source>
        <dbReference type="EMBL" id="RBP46211.1"/>
    </source>
</evidence>
<dbReference type="SUPFAM" id="SSF50952">
    <property type="entry name" value="Soluble quinoprotein glucose dehydrogenase"/>
    <property type="match status" value="1"/>
</dbReference>
<reference evidence="8 9" key="1">
    <citation type="submission" date="2018-06" db="EMBL/GenBank/DDBJ databases">
        <title>Genomic Encyclopedia of Type Strains, Phase IV (KMG-IV): sequencing the most valuable type-strain genomes for metagenomic binning, comparative biology and taxonomic classification.</title>
        <authorList>
            <person name="Goeker M."/>
        </authorList>
    </citation>
    <scope>NUCLEOTIDE SEQUENCE [LARGE SCALE GENOMIC DNA]</scope>
    <source>
        <strain evidence="8 9">DSM 25532</strain>
    </source>
</reference>
<evidence type="ECO:0000256" key="4">
    <source>
        <dbReference type="PROSITE-ProRule" id="PRU00433"/>
    </source>
</evidence>
<comment type="caution">
    <text evidence="8">The sequence shown here is derived from an EMBL/GenBank/DDBJ whole genome shotgun (WGS) entry which is preliminary data.</text>
</comment>
<dbReference type="InterPro" id="IPR036909">
    <property type="entry name" value="Cyt_c-like_dom_sf"/>
</dbReference>
<dbReference type="InterPro" id="IPR011041">
    <property type="entry name" value="Quinoprot_gluc/sorb_DH_b-prop"/>
</dbReference>
<dbReference type="Proteomes" id="UP000253426">
    <property type="component" value="Unassembled WGS sequence"/>
</dbReference>
<keyword evidence="9" id="KW-1185">Reference proteome</keyword>
<evidence type="ECO:0000256" key="1">
    <source>
        <dbReference type="ARBA" id="ARBA00022617"/>
    </source>
</evidence>
<sequence>MLTRSFPVTLLVGSLVLSAANLSAAEAPKPLFQSPELTSEAKPRLVPIDIPVKGLKELHLIVSDEGSDSCDWADWIEPQLIMADGSVKSLAEIPWKSAESAHGKAQVGKAYSGTPILVEGKSYEKAIGAHAPANVVFALPEGAERFTAKVAIDDGGMERGGKPSNARMKFYVYAEKPAELPKPDTGPSLVPTDLFAVPEGLEVTLWASSPMLRNPTNIDFDAQGRMVIAEGVNYRSKGGRLKEGDRIVILEDTKGEGKADKVTTFVQEPALASPLGVAVFENKYIVSQPPDLIQYTDVNGDGKFDPAVDKREVLLTGFNGRQHDHSLHSTTAGPDGQWYWNQGNTGAQFTDKSGKTFYMGSPYMLPEIAGKKSDDGNVWIGGFLARMNPDGSNVTILGHNFRNSYEQAITSFGDIFQSDNDDPPACRVTEVMEGGNAGFASADGLRSWGADKRPGQDTPTAEWRQEDPGTMPSGDVYGGGSPTGVAFYENGVLDNKWRGLLLACEAGKNVIYGYLPQQDGAGFKLERFDFVTSNKEKEFAGSDFQGGKPSFELKTKFRPSDVCVGPDGAIYVADWFDARVGGHGTLDDAFTGSIYRIAPKGFKPVVPKFDLNTTEGQIAALKSPAVNVRYGGFTRLKAQGAKAVPAVTALLKDENPYIVARAIWLLAQMGEDGKKNVAKQLVLPDSYRRLVAYRALRRVGYPLDVVKFSNDKSPAVRREVALSLRGSWGPKQAEALTNIAKQFDGKDRSYLEAIGLGCTGNEKAAFEALQLALGGTAAEWTDAFAWLAWRLHPAEAVHAFKARALMTTLSDEQRKLMITALAFVKTREAAGAMIELTHTKDFPFKEQTMWWAMNRKNSDWKGFDVEGGLKALGLYDPDKVKLTAVEMPPEPKDGPKLPEVSEIVKLKGDVASGQARVAVCYTCHKVDKGGVEFGPDLTAFGKLQPAEVIITGIAKPSADISHGFEGREVKTKDGLTITGMVLSDGDPLIMKCMGGMVQTIPRSKIASVNKMTRSLMYEPQLLGLDAQAIADIVAYLKSL</sequence>
<dbReference type="InterPro" id="IPR038637">
    <property type="entry name" value="NPCBM_sf"/>
</dbReference>
<dbReference type="Gene3D" id="1.10.760.10">
    <property type="entry name" value="Cytochrome c-like domain"/>
    <property type="match status" value="1"/>
</dbReference>
<dbReference type="InterPro" id="IPR055557">
    <property type="entry name" value="DUF7133"/>
</dbReference>
<dbReference type="Gene3D" id="1.25.10.10">
    <property type="entry name" value="Leucine-rich Repeat Variant"/>
    <property type="match status" value="1"/>
</dbReference>
<feature type="region of interest" description="Disordered" evidence="5">
    <location>
        <begin position="443"/>
        <end position="475"/>
    </location>
</feature>
<dbReference type="InterPro" id="IPR008979">
    <property type="entry name" value="Galactose-bd-like_sf"/>
</dbReference>
<dbReference type="InterPro" id="IPR013427">
    <property type="entry name" value="Haem-bd_dom_put"/>
</dbReference>
<name>A0A366HRB4_9BACT</name>
<dbReference type="SUPFAM" id="SSF46626">
    <property type="entry name" value="Cytochrome c"/>
    <property type="match status" value="1"/>
</dbReference>
<accession>A0A366HRB4</accession>
<dbReference type="PANTHER" id="PTHR33546:SF1">
    <property type="entry name" value="LARGE, MULTIFUNCTIONAL SECRETED PROTEIN"/>
    <property type="match status" value="1"/>
</dbReference>
<dbReference type="SUPFAM" id="SSF49785">
    <property type="entry name" value="Galactose-binding domain-like"/>
    <property type="match status" value="2"/>
</dbReference>
<dbReference type="NCBIfam" id="TIGR02603">
    <property type="entry name" value="CxxCH_TIGR02603"/>
    <property type="match status" value="1"/>
</dbReference>
<feature type="chain" id="PRO_5016967197" evidence="6">
    <location>
        <begin position="20"/>
        <end position="1039"/>
    </location>
</feature>
<dbReference type="GO" id="GO:0009055">
    <property type="term" value="F:electron transfer activity"/>
    <property type="evidence" value="ECO:0007669"/>
    <property type="project" value="InterPro"/>
</dbReference>
<organism evidence="8 9">
    <name type="scientific">Roseimicrobium gellanilyticum</name>
    <dbReference type="NCBI Taxonomy" id="748857"/>
    <lineage>
        <taxon>Bacteria</taxon>
        <taxon>Pseudomonadati</taxon>
        <taxon>Verrucomicrobiota</taxon>
        <taxon>Verrucomicrobiia</taxon>
        <taxon>Verrucomicrobiales</taxon>
        <taxon>Verrucomicrobiaceae</taxon>
        <taxon>Roseimicrobium</taxon>
    </lineage>
</organism>
<dbReference type="EMBL" id="QNRR01000002">
    <property type="protein sequence ID" value="RBP46211.1"/>
    <property type="molecule type" value="Genomic_DNA"/>
</dbReference>
<proteinExistence type="predicted"/>
<dbReference type="InterPro" id="IPR013428">
    <property type="entry name" value="Membrane-bound_put_N"/>
</dbReference>
<evidence type="ECO:0000256" key="2">
    <source>
        <dbReference type="ARBA" id="ARBA00022723"/>
    </source>
</evidence>
<keyword evidence="1 4" id="KW-0349">Heme</keyword>
<evidence type="ECO:0000256" key="6">
    <source>
        <dbReference type="SAM" id="SignalP"/>
    </source>
</evidence>
<dbReference type="SMART" id="SM00776">
    <property type="entry name" value="NPCBM"/>
    <property type="match status" value="1"/>
</dbReference>
<dbReference type="InterPro" id="IPR011042">
    <property type="entry name" value="6-blade_b-propeller_TolB-like"/>
</dbReference>
<gene>
    <name evidence="8" type="ORF">DES53_102597</name>
</gene>
<dbReference type="GO" id="GO:0046872">
    <property type="term" value="F:metal ion binding"/>
    <property type="evidence" value="ECO:0007669"/>
    <property type="project" value="UniProtKB-KW"/>
</dbReference>
<dbReference type="AlphaFoldDB" id="A0A366HRB4"/>
<dbReference type="RefSeq" id="WP_170156949.1">
    <property type="nucleotide sequence ID" value="NZ_QNRR01000002.1"/>
</dbReference>
<evidence type="ECO:0000313" key="9">
    <source>
        <dbReference type="Proteomes" id="UP000253426"/>
    </source>
</evidence>
<keyword evidence="6" id="KW-0732">Signal</keyword>
<dbReference type="PROSITE" id="PS51007">
    <property type="entry name" value="CYTC"/>
    <property type="match status" value="1"/>
</dbReference>
<dbReference type="Gene3D" id="2.120.10.30">
    <property type="entry name" value="TolB, C-terminal domain"/>
    <property type="match status" value="1"/>
</dbReference>
<dbReference type="Pfam" id="PF08305">
    <property type="entry name" value="NPCBM"/>
    <property type="match status" value="2"/>
</dbReference>
<dbReference type="GO" id="GO:0020037">
    <property type="term" value="F:heme binding"/>
    <property type="evidence" value="ECO:0007669"/>
    <property type="project" value="InterPro"/>
</dbReference>
<feature type="domain" description="Cytochrome c" evidence="7">
    <location>
        <begin position="908"/>
        <end position="1039"/>
    </location>
</feature>
<evidence type="ECO:0000256" key="3">
    <source>
        <dbReference type="ARBA" id="ARBA00023004"/>
    </source>
</evidence>
<dbReference type="InterPro" id="IPR013222">
    <property type="entry name" value="Glyco_hyd_98_carb-bd"/>
</dbReference>
<protein>
    <submittedName>
        <fullName evidence="8">Putative membrane-bound dehydrogenase-like protein</fullName>
    </submittedName>
</protein>
<evidence type="ECO:0000259" key="7">
    <source>
        <dbReference type="PROSITE" id="PS51007"/>
    </source>
</evidence>
<dbReference type="SUPFAM" id="SSF48371">
    <property type="entry name" value="ARM repeat"/>
    <property type="match status" value="1"/>
</dbReference>
<keyword evidence="2 4" id="KW-0479">Metal-binding</keyword>
<dbReference type="NCBIfam" id="TIGR02604">
    <property type="entry name" value="Piru_Ver_Nterm"/>
    <property type="match status" value="1"/>
</dbReference>
<evidence type="ECO:0000256" key="5">
    <source>
        <dbReference type="SAM" id="MobiDB-lite"/>
    </source>
</evidence>
<dbReference type="InterPro" id="IPR011989">
    <property type="entry name" value="ARM-like"/>
</dbReference>
<dbReference type="InterPro" id="IPR016024">
    <property type="entry name" value="ARM-type_fold"/>
</dbReference>
<dbReference type="PANTHER" id="PTHR33546">
    <property type="entry name" value="LARGE, MULTIFUNCTIONAL SECRETED PROTEIN-RELATED"/>
    <property type="match status" value="1"/>
</dbReference>
<feature type="signal peptide" evidence="6">
    <location>
        <begin position="1"/>
        <end position="19"/>
    </location>
</feature>
<dbReference type="Gene3D" id="2.60.120.1060">
    <property type="entry name" value="NPCBM/NEW2 domain"/>
    <property type="match status" value="2"/>
</dbReference>